<dbReference type="CDD" id="cd00200">
    <property type="entry name" value="WD40"/>
    <property type="match status" value="2"/>
</dbReference>
<feature type="repeat" description="WD" evidence="3">
    <location>
        <begin position="706"/>
        <end position="747"/>
    </location>
</feature>
<dbReference type="SMART" id="SM00320">
    <property type="entry name" value="WD40"/>
    <property type="match status" value="10"/>
</dbReference>
<dbReference type="InterPro" id="IPR001680">
    <property type="entry name" value="WD40_rpt"/>
</dbReference>
<proteinExistence type="predicted"/>
<dbReference type="PANTHER" id="PTHR19848">
    <property type="entry name" value="WD40 REPEAT PROTEIN"/>
    <property type="match status" value="1"/>
</dbReference>
<dbReference type="InterPro" id="IPR019775">
    <property type="entry name" value="WD40_repeat_CS"/>
</dbReference>
<feature type="repeat" description="WD" evidence="3">
    <location>
        <begin position="580"/>
        <end position="621"/>
    </location>
</feature>
<gene>
    <name evidence="6" type="ORF">K458DRAFT_391396</name>
</gene>
<keyword evidence="4" id="KW-0732">Signal</keyword>
<dbReference type="InterPro" id="IPR054471">
    <property type="entry name" value="GPIID_WHD"/>
</dbReference>
<dbReference type="PROSITE" id="PS00678">
    <property type="entry name" value="WD_REPEATS_1"/>
    <property type="match status" value="4"/>
</dbReference>
<dbReference type="InterPro" id="IPR036322">
    <property type="entry name" value="WD40_repeat_dom_sf"/>
</dbReference>
<dbReference type="Gene3D" id="2.130.10.10">
    <property type="entry name" value="YVTN repeat-like/Quinoprotein amine dehydrogenase"/>
    <property type="match status" value="5"/>
</dbReference>
<evidence type="ECO:0000313" key="7">
    <source>
        <dbReference type="Proteomes" id="UP000799291"/>
    </source>
</evidence>
<feature type="repeat" description="WD" evidence="3">
    <location>
        <begin position="496"/>
        <end position="537"/>
    </location>
</feature>
<evidence type="ECO:0000256" key="1">
    <source>
        <dbReference type="ARBA" id="ARBA00022574"/>
    </source>
</evidence>
<keyword evidence="2" id="KW-0677">Repeat</keyword>
<dbReference type="InterPro" id="IPR020472">
    <property type="entry name" value="WD40_PAC1"/>
</dbReference>
<keyword evidence="1 3" id="KW-0853">WD repeat</keyword>
<evidence type="ECO:0000259" key="5">
    <source>
        <dbReference type="Pfam" id="PF22939"/>
    </source>
</evidence>
<evidence type="ECO:0000256" key="3">
    <source>
        <dbReference type="PROSITE-ProRule" id="PRU00221"/>
    </source>
</evidence>
<feature type="repeat" description="WD" evidence="3">
    <location>
        <begin position="454"/>
        <end position="495"/>
    </location>
</feature>
<feature type="chain" id="PRO_5026022253" evidence="4">
    <location>
        <begin position="25"/>
        <end position="774"/>
    </location>
</feature>
<dbReference type="SUPFAM" id="SSF50978">
    <property type="entry name" value="WD40 repeat-like"/>
    <property type="match status" value="2"/>
</dbReference>
<dbReference type="PROSITE" id="PS50082">
    <property type="entry name" value="WD_REPEATS_2"/>
    <property type="match status" value="10"/>
</dbReference>
<feature type="repeat" description="WD" evidence="3">
    <location>
        <begin position="622"/>
        <end position="663"/>
    </location>
</feature>
<dbReference type="PROSITE" id="PS50294">
    <property type="entry name" value="WD_REPEATS_REGION"/>
    <property type="match status" value="10"/>
</dbReference>
<feature type="repeat" description="WD" evidence="3">
    <location>
        <begin position="328"/>
        <end position="369"/>
    </location>
</feature>
<dbReference type="EMBL" id="MU005589">
    <property type="protein sequence ID" value="KAF2681885.1"/>
    <property type="molecule type" value="Genomic_DNA"/>
</dbReference>
<dbReference type="PANTHER" id="PTHR19848:SF8">
    <property type="entry name" value="F-BOX AND WD REPEAT DOMAIN CONTAINING 7"/>
    <property type="match status" value="1"/>
</dbReference>
<keyword evidence="7" id="KW-1185">Reference proteome</keyword>
<feature type="repeat" description="WD" evidence="3">
    <location>
        <begin position="370"/>
        <end position="411"/>
    </location>
</feature>
<organism evidence="6 7">
    <name type="scientific">Lentithecium fluviatile CBS 122367</name>
    <dbReference type="NCBI Taxonomy" id="1168545"/>
    <lineage>
        <taxon>Eukaryota</taxon>
        <taxon>Fungi</taxon>
        <taxon>Dikarya</taxon>
        <taxon>Ascomycota</taxon>
        <taxon>Pezizomycotina</taxon>
        <taxon>Dothideomycetes</taxon>
        <taxon>Pleosporomycetidae</taxon>
        <taxon>Pleosporales</taxon>
        <taxon>Massarineae</taxon>
        <taxon>Lentitheciaceae</taxon>
        <taxon>Lentithecium</taxon>
    </lineage>
</organism>
<name>A0A6G1IUV2_9PLEO</name>
<dbReference type="Proteomes" id="UP000799291">
    <property type="component" value="Unassembled WGS sequence"/>
</dbReference>
<feature type="repeat" description="WD" evidence="3">
    <location>
        <begin position="412"/>
        <end position="453"/>
    </location>
</feature>
<feature type="domain" description="GPI inositol-deacylase winged helix" evidence="5">
    <location>
        <begin position="48"/>
        <end position="134"/>
    </location>
</feature>
<feature type="signal peptide" evidence="4">
    <location>
        <begin position="1"/>
        <end position="24"/>
    </location>
</feature>
<dbReference type="Pfam" id="PF22939">
    <property type="entry name" value="WHD_GPIID"/>
    <property type="match status" value="1"/>
</dbReference>
<dbReference type="Pfam" id="PF00400">
    <property type="entry name" value="WD40"/>
    <property type="match status" value="10"/>
</dbReference>
<dbReference type="AlphaFoldDB" id="A0A6G1IUV2"/>
<dbReference type="OrthoDB" id="3783534at2759"/>
<protein>
    <submittedName>
        <fullName evidence="6">WD40 repeat-like protein</fullName>
    </submittedName>
</protein>
<feature type="repeat" description="WD" evidence="3">
    <location>
        <begin position="664"/>
        <end position="705"/>
    </location>
</feature>
<sequence length="774" mass="85648">MQQKANSTFLWVALVMRELQDVQAYDILQVLDEVPTELTSVYWRMMEHMKTLKRRDKERCRRVLSTVVATYRPLHLQELYVLADLPNQGCDVEQSTAMIVKMCGSFLTLREDHVYVIHQSAGDFLSNDADSSMFPLGKCEVHRHVFSRSIEVLSRTIQRDIYNLHALGYPIEQVQQPKPDPLAASRYSSIYWIDHLCDWNSDSSSCGTEVLRSGGIVDSFMRKKYLYWLETLSLFKSMSKGIVSMARLEALTEERASTSSTMEVVRDACRFSMYHKSAIESSPLQAYGALLFTPTDSVIRALFKDEEPQEIMIKPVMQKQWSSCLQTLEGHSSYVSSVTFSHDSTLLASASRDDTVKVWDARSGECLSTLKGHSSWVSSVAFSHDSTLLASASADCTVKLWDARSGECLSTFKGHSSWVNSVAFSHDSTLLAYISSGCTVKVWDARSGECLSTLKGHNYSVISVALSYDLTRLASASWDHTVKVWDTCSGECLSTLKGHGQPVGSVAFSYDLTRLASASADGTVKVWDAHSGECLSTLRCHSLWVHSVAFSYDSARLASASNDRTVKILDARSGECLQTLEGHSDSVRSVAFSYDSTLLASASYDHTVKVWDARCGKCLSTFKGHSSPVMLVAFSHNSILLASMSSSRTVKVWNTRSGECLSTLEGHSSSVSSVALSHDSIRLASASRNGKVKVLDARSGECLSTLEGHSDSVNSVAFSHNSTRLATASNDRTVKVWNAHSGEFLQTLNVERALYNISFDSMQKPYPLSINAWL</sequence>
<accession>A0A6G1IUV2</accession>
<dbReference type="PRINTS" id="PR00320">
    <property type="entry name" value="GPROTEINBRPT"/>
</dbReference>
<evidence type="ECO:0000256" key="2">
    <source>
        <dbReference type="ARBA" id="ARBA00022737"/>
    </source>
</evidence>
<dbReference type="InterPro" id="IPR015943">
    <property type="entry name" value="WD40/YVTN_repeat-like_dom_sf"/>
</dbReference>
<feature type="repeat" description="WD" evidence="3">
    <location>
        <begin position="538"/>
        <end position="579"/>
    </location>
</feature>
<evidence type="ECO:0000313" key="6">
    <source>
        <dbReference type="EMBL" id="KAF2681885.1"/>
    </source>
</evidence>
<reference evidence="6" key="1">
    <citation type="journal article" date="2020" name="Stud. Mycol.">
        <title>101 Dothideomycetes genomes: a test case for predicting lifestyles and emergence of pathogens.</title>
        <authorList>
            <person name="Haridas S."/>
            <person name="Albert R."/>
            <person name="Binder M."/>
            <person name="Bloem J."/>
            <person name="Labutti K."/>
            <person name="Salamov A."/>
            <person name="Andreopoulos B."/>
            <person name="Baker S."/>
            <person name="Barry K."/>
            <person name="Bills G."/>
            <person name="Bluhm B."/>
            <person name="Cannon C."/>
            <person name="Castanera R."/>
            <person name="Culley D."/>
            <person name="Daum C."/>
            <person name="Ezra D."/>
            <person name="Gonzalez J."/>
            <person name="Henrissat B."/>
            <person name="Kuo A."/>
            <person name="Liang C."/>
            <person name="Lipzen A."/>
            <person name="Lutzoni F."/>
            <person name="Magnuson J."/>
            <person name="Mondo S."/>
            <person name="Nolan M."/>
            <person name="Ohm R."/>
            <person name="Pangilinan J."/>
            <person name="Park H.-J."/>
            <person name="Ramirez L."/>
            <person name="Alfaro M."/>
            <person name="Sun H."/>
            <person name="Tritt A."/>
            <person name="Yoshinaga Y."/>
            <person name="Zwiers L.-H."/>
            <person name="Turgeon B."/>
            <person name="Goodwin S."/>
            <person name="Spatafora J."/>
            <person name="Crous P."/>
            <person name="Grigoriev I."/>
        </authorList>
    </citation>
    <scope>NUCLEOTIDE SEQUENCE</scope>
    <source>
        <strain evidence="6">CBS 122367</strain>
    </source>
</reference>
<evidence type="ECO:0000256" key="4">
    <source>
        <dbReference type="SAM" id="SignalP"/>
    </source>
</evidence>